<dbReference type="PIRSF" id="PIRSF036990">
    <property type="entry name" value="UCP036990_CBS_BON"/>
    <property type="match status" value="1"/>
</dbReference>
<dbReference type="PROSITE" id="PS50914">
    <property type="entry name" value="BON"/>
    <property type="match status" value="1"/>
</dbReference>
<accession>A0A2T7G282</accession>
<dbReference type="Pfam" id="PF04972">
    <property type="entry name" value="BON"/>
    <property type="match status" value="1"/>
</dbReference>
<dbReference type="CDD" id="cd04586">
    <property type="entry name" value="CBS_pair_BON_assoc"/>
    <property type="match status" value="1"/>
</dbReference>
<dbReference type="PROSITE" id="PS51371">
    <property type="entry name" value="CBS"/>
    <property type="match status" value="2"/>
</dbReference>
<dbReference type="InterPro" id="IPR051257">
    <property type="entry name" value="Diverse_CBS-Domain"/>
</dbReference>
<keyword evidence="5" id="KW-0456">Lyase</keyword>
<dbReference type="Proteomes" id="UP000244446">
    <property type="component" value="Unassembled WGS sequence"/>
</dbReference>
<dbReference type="InterPro" id="IPR000644">
    <property type="entry name" value="CBS_dom"/>
</dbReference>
<reference evidence="5 6" key="1">
    <citation type="submission" date="2018-04" db="EMBL/GenBank/DDBJ databases">
        <title>Pelagivirga bohaiensis gen. nov., sp. nov., a bacterium isolated from the Bohai Sea.</title>
        <authorList>
            <person name="Ji X."/>
        </authorList>
    </citation>
    <scope>NUCLEOTIDE SEQUENCE [LARGE SCALE GENOMIC DNA]</scope>
    <source>
        <strain evidence="5 6">BH-SD19</strain>
    </source>
</reference>
<evidence type="ECO:0000259" key="4">
    <source>
        <dbReference type="PROSITE" id="PS51371"/>
    </source>
</evidence>
<evidence type="ECO:0000313" key="5">
    <source>
        <dbReference type="EMBL" id="PVA08516.1"/>
    </source>
</evidence>
<dbReference type="InterPro" id="IPR046342">
    <property type="entry name" value="CBS_dom_sf"/>
</dbReference>
<evidence type="ECO:0000256" key="1">
    <source>
        <dbReference type="ARBA" id="ARBA00023122"/>
    </source>
</evidence>
<dbReference type="InterPro" id="IPR007055">
    <property type="entry name" value="BON_dom"/>
</dbReference>
<dbReference type="PANTHER" id="PTHR43080">
    <property type="entry name" value="CBS DOMAIN-CONTAINING PROTEIN CBSX3, MITOCHONDRIAL"/>
    <property type="match status" value="1"/>
</dbReference>
<dbReference type="Gene3D" id="3.30.1340.30">
    <property type="match status" value="1"/>
</dbReference>
<name>A0A2T7G282_9RHOB</name>
<dbReference type="EMBL" id="QCYH01000032">
    <property type="protein sequence ID" value="PVA08516.1"/>
    <property type="molecule type" value="Genomic_DNA"/>
</dbReference>
<evidence type="ECO:0000313" key="6">
    <source>
        <dbReference type="Proteomes" id="UP000244446"/>
    </source>
</evidence>
<dbReference type="RefSeq" id="WP_108693697.1">
    <property type="nucleotide sequence ID" value="NZ_QCYH01000032.1"/>
</dbReference>
<evidence type="ECO:0000259" key="3">
    <source>
        <dbReference type="PROSITE" id="PS50914"/>
    </source>
</evidence>
<dbReference type="SMART" id="SM00116">
    <property type="entry name" value="CBS"/>
    <property type="match status" value="2"/>
</dbReference>
<keyword evidence="6" id="KW-1185">Reference proteome</keyword>
<dbReference type="Pfam" id="PF00571">
    <property type="entry name" value="CBS"/>
    <property type="match status" value="2"/>
</dbReference>
<dbReference type="OrthoDB" id="9783590at2"/>
<protein>
    <submittedName>
        <fullName evidence="5">Cystathionine beta-lyase</fullName>
    </submittedName>
</protein>
<sequence length="233" mass="25601">MRAKDIMTATVISVPQGATVAEATELMLAHHVSGLPVTDAAAKLAGLISEGDLMRRVRDKDELRRSWWLDLFKGTEESARDFVKARSHKVSDVMTRDVISVDEDTSVGTIARLLERHRIKRIPVTRDGAIVGIVSRSNLLHALSTIGDDTLPEPSQDDRDLRARIEIALKEVPAITVNLVNFTVEGGHVSIWGVVDSDFEENAVRVAVENVSGVRGIKMHLGRLTSWAYGYGL</sequence>
<keyword evidence="1 2" id="KW-0129">CBS domain</keyword>
<evidence type="ECO:0000256" key="2">
    <source>
        <dbReference type="PROSITE-ProRule" id="PRU00703"/>
    </source>
</evidence>
<organism evidence="5 6">
    <name type="scientific">Pelagivirga sediminicola</name>
    <dbReference type="NCBI Taxonomy" id="2170575"/>
    <lineage>
        <taxon>Bacteria</taxon>
        <taxon>Pseudomonadati</taxon>
        <taxon>Pseudomonadota</taxon>
        <taxon>Alphaproteobacteria</taxon>
        <taxon>Rhodobacterales</taxon>
        <taxon>Paracoccaceae</taxon>
        <taxon>Pelagivirga</taxon>
    </lineage>
</organism>
<gene>
    <name evidence="5" type="ORF">DC366_18820</name>
</gene>
<dbReference type="AlphaFoldDB" id="A0A2T7G282"/>
<dbReference type="PANTHER" id="PTHR43080:SF26">
    <property type="entry name" value="REGULATORY PROTEIN"/>
    <property type="match status" value="1"/>
</dbReference>
<comment type="caution">
    <text evidence="5">The sequence shown here is derived from an EMBL/GenBank/DDBJ whole genome shotgun (WGS) entry which is preliminary data.</text>
</comment>
<proteinExistence type="predicted"/>
<dbReference type="Gene3D" id="3.10.580.10">
    <property type="entry name" value="CBS-domain"/>
    <property type="match status" value="1"/>
</dbReference>
<dbReference type="SUPFAM" id="SSF54631">
    <property type="entry name" value="CBS-domain pair"/>
    <property type="match status" value="1"/>
</dbReference>
<dbReference type="GO" id="GO:0016829">
    <property type="term" value="F:lyase activity"/>
    <property type="evidence" value="ECO:0007669"/>
    <property type="project" value="UniProtKB-KW"/>
</dbReference>
<feature type="domain" description="CBS" evidence="4">
    <location>
        <begin position="94"/>
        <end position="150"/>
    </location>
</feature>
<feature type="domain" description="CBS" evidence="4">
    <location>
        <begin position="7"/>
        <end position="63"/>
    </location>
</feature>
<feature type="domain" description="BON" evidence="3">
    <location>
        <begin position="157"/>
        <end position="228"/>
    </location>
</feature>
<dbReference type="InterPro" id="IPR017080">
    <property type="entry name" value="UCP036990_CBS_BON"/>
</dbReference>